<dbReference type="AlphaFoldDB" id="C5MJ67"/>
<dbReference type="STRING" id="294747.C5MJ67"/>
<keyword evidence="8 9" id="KW-0472">Membrane</keyword>
<keyword evidence="5 10" id="KW-0732">Signal</keyword>
<evidence type="ECO:0000256" key="7">
    <source>
        <dbReference type="ARBA" id="ARBA00022989"/>
    </source>
</evidence>
<evidence type="ECO:0008006" key="13">
    <source>
        <dbReference type="Google" id="ProtNLM"/>
    </source>
</evidence>
<feature type="transmembrane region" description="Helical" evidence="9">
    <location>
        <begin position="225"/>
        <end position="244"/>
    </location>
</feature>
<dbReference type="VEuPathDB" id="FungiDB:CTRG_06110"/>
<feature type="transmembrane region" description="Helical" evidence="9">
    <location>
        <begin position="276"/>
        <end position="294"/>
    </location>
</feature>
<feature type="chain" id="PRO_5002955330" description="Dolichyl-diphosphooligosaccharide--protein glycosyltransferase subunit 3" evidence="10">
    <location>
        <begin position="20"/>
        <end position="343"/>
    </location>
</feature>
<dbReference type="eggNOG" id="KOG2603">
    <property type="taxonomic scope" value="Eukaryota"/>
</dbReference>
<sequence>MKYSILIFIISLWSSLVFGGLTNQELLSIVKNNKQKLIPLNDQNFETILNGKRDYHIVALLTSESPNINCVLCREIGPELSIIANSWFKDHPNGLTEQELMVEDEDGEEQPLLKNIYFFKSEFLESKKLFSILKLQNIPKLFYFPPTEALGPNNYLTEKVEYQFFQGDHKDLMKNWFSGLTSHKFNLYIPVNKTKLVLNAVGAFAVVLLAKIFSKQIIHFVTSKLIWCAGSLVAVLLFTTGYMFNQIRGVPYLNEHRDGRVEYFAPGQQAQFGVETQIMSFVYGLLSILVIVLIKRVPEVKTGSVNLVLVIIISTFIFIMFSLLLSIFGGKAQGFPYRFIHIF</sequence>
<dbReference type="HOGENOM" id="CLU_052855_1_0_1"/>
<dbReference type="PANTHER" id="PTHR12692">
    <property type="entry name" value="DOLICHYL-DIPHOSPHOOLIGOSACCHARIDE--PROTEIN GLYCOSYLTRANSFERASE-RELATED"/>
    <property type="match status" value="1"/>
</dbReference>
<evidence type="ECO:0000256" key="3">
    <source>
        <dbReference type="ARBA" id="ARBA00009561"/>
    </source>
</evidence>
<evidence type="ECO:0000256" key="4">
    <source>
        <dbReference type="ARBA" id="ARBA00022692"/>
    </source>
</evidence>
<dbReference type="Pfam" id="PF04756">
    <property type="entry name" value="OST3_OST6"/>
    <property type="match status" value="1"/>
</dbReference>
<dbReference type="PANTHER" id="PTHR12692:SF0">
    <property type="entry name" value="GH11935P"/>
    <property type="match status" value="1"/>
</dbReference>
<reference evidence="11 12" key="1">
    <citation type="journal article" date="2009" name="Nature">
        <title>Evolution of pathogenicity and sexual reproduction in eight Candida genomes.</title>
        <authorList>
            <person name="Butler G."/>
            <person name="Rasmussen M.D."/>
            <person name="Lin M.F."/>
            <person name="Santos M.A."/>
            <person name="Sakthikumar S."/>
            <person name="Munro C.A."/>
            <person name="Rheinbay E."/>
            <person name="Grabherr M."/>
            <person name="Forche A."/>
            <person name="Reedy J.L."/>
            <person name="Agrafioti I."/>
            <person name="Arnaud M.B."/>
            <person name="Bates S."/>
            <person name="Brown A.J."/>
            <person name="Brunke S."/>
            <person name="Costanzo M.C."/>
            <person name="Fitzpatrick D.A."/>
            <person name="de Groot P.W."/>
            <person name="Harris D."/>
            <person name="Hoyer L.L."/>
            <person name="Hube B."/>
            <person name="Klis F.M."/>
            <person name="Kodira C."/>
            <person name="Lennard N."/>
            <person name="Logue M.E."/>
            <person name="Martin R."/>
            <person name="Neiman A.M."/>
            <person name="Nikolaou E."/>
            <person name="Quail M.A."/>
            <person name="Quinn J."/>
            <person name="Santos M.C."/>
            <person name="Schmitzberger F.F."/>
            <person name="Sherlock G."/>
            <person name="Shah P."/>
            <person name="Silverstein K.A."/>
            <person name="Skrzypek M.S."/>
            <person name="Soll D."/>
            <person name="Staggs R."/>
            <person name="Stansfield I."/>
            <person name="Stumpf M.P."/>
            <person name="Sudbery P.E."/>
            <person name="Srikantha T."/>
            <person name="Zeng Q."/>
            <person name="Berman J."/>
            <person name="Berriman M."/>
            <person name="Heitman J."/>
            <person name="Gow N.A."/>
            <person name="Lorenz M.C."/>
            <person name="Birren B.W."/>
            <person name="Kellis M."/>
            <person name="Cuomo C.A."/>
        </authorList>
    </citation>
    <scope>NUCLEOTIDE SEQUENCE [LARGE SCALE GENOMIC DNA]</scope>
    <source>
        <strain evidence="12">ATCC MYA-3404 / T1</strain>
    </source>
</reference>
<keyword evidence="4 9" id="KW-0812">Transmembrane</keyword>
<evidence type="ECO:0000256" key="9">
    <source>
        <dbReference type="SAM" id="Phobius"/>
    </source>
</evidence>
<evidence type="ECO:0000256" key="5">
    <source>
        <dbReference type="ARBA" id="ARBA00022729"/>
    </source>
</evidence>
<feature type="transmembrane region" description="Helical" evidence="9">
    <location>
        <begin position="306"/>
        <end position="328"/>
    </location>
</feature>
<dbReference type="EMBL" id="GG692405">
    <property type="protein sequence ID" value="EER30326.1"/>
    <property type="molecule type" value="Genomic_DNA"/>
</dbReference>
<gene>
    <name evidence="11" type="ORF">CTRG_06110</name>
</gene>
<dbReference type="GO" id="GO:0018279">
    <property type="term" value="P:protein N-linked glycosylation via asparagine"/>
    <property type="evidence" value="ECO:0007669"/>
    <property type="project" value="TreeGrafter"/>
</dbReference>
<dbReference type="RefSeq" id="XP_002546632.1">
    <property type="nucleotide sequence ID" value="XM_002546586.1"/>
</dbReference>
<evidence type="ECO:0000256" key="2">
    <source>
        <dbReference type="ARBA" id="ARBA00004477"/>
    </source>
</evidence>
<dbReference type="Proteomes" id="UP000002037">
    <property type="component" value="Unassembled WGS sequence"/>
</dbReference>
<evidence type="ECO:0000313" key="12">
    <source>
        <dbReference type="Proteomes" id="UP000002037"/>
    </source>
</evidence>
<keyword evidence="12" id="KW-1185">Reference proteome</keyword>
<proteinExistence type="inferred from homology"/>
<comment type="function">
    <text evidence="1">Subunit of the oligosaccharyl transferase (OST) complex that catalyzes the initial transfer of a defined glycan (Glc(3)Man(9)GlcNAc(2) in eukaryotes) from the lipid carrier dolichol-pyrophosphate to an asparagine residue within an Asn-X-Ser/Thr consensus motif in nascent polypeptide chains, the first step in protein N-glycosylation. N-glycosylation occurs cotranslationally and the complex associates with the Sec61 complex at the channel-forming translocon complex that mediates protein translocation across the endoplasmic reticulum (ER). All subunits are required for a maximal enzyme activity.</text>
</comment>
<evidence type="ECO:0000256" key="6">
    <source>
        <dbReference type="ARBA" id="ARBA00022824"/>
    </source>
</evidence>
<protein>
    <recommendedName>
        <fullName evidence="13">Dolichyl-diphosphooligosaccharide--protein glycosyltransferase subunit 3</fullName>
    </recommendedName>
</protein>
<evidence type="ECO:0000313" key="11">
    <source>
        <dbReference type="EMBL" id="EER30326.1"/>
    </source>
</evidence>
<accession>C5MJ67</accession>
<dbReference type="Gene3D" id="3.40.30.10">
    <property type="entry name" value="Glutaredoxin"/>
    <property type="match status" value="1"/>
</dbReference>
<evidence type="ECO:0000256" key="1">
    <source>
        <dbReference type="ARBA" id="ARBA00002791"/>
    </source>
</evidence>
<name>C5MJ67_CANTT</name>
<keyword evidence="7 9" id="KW-1133">Transmembrane helix</keyword>
<feature type="signal peptide" evidence="10">
    <location>
        <begin position="1"/>
        <end position="19"/>
    </location>
</feature>
<comment type="subcellular location">
    <subcellularLocation>
        <location evidence="2">Endoplasmic reticulum membrane</location>
        <topology evidence="2">Multi-pass membrane protein</topology>
    </subcellularLocation>
</comment>
<dbReference type="GO" id="GO:0008250">
    <property type="term" value="C:oligosaccharyltransferase complex"/>
    <property type="evidence" value="ECO:0007669"/>
    <property type="project" value="TreeGrafter"/>
</dbReference>
<comment type="similarity">
    <text evidence="3">Belongs to the OST3/OST6 family.</text>
</comment>
<dbReference type="KEGG" id="ctp:CTRG_06110"/>
<feature type="transmembrane region" description="Helical" evidence="9">
    <location>
        <begin position="196"/>
        <end position="213"/>
    </location>
</feature>
<evidence type="ECO:0000256" key="10">
    <source>
        <dbReference type="SAM" id="SignalP"/>
    </source>
</evidence>
<dbReference type="OrthoDB" id="67566at2759"/>
<organism evidence="11 12">
    <name type="scientific">Candida tropicalis (strain ATCC MYA-3404 / T1)</name>
    <name type="common">Yeast</name>
    <dbReference type="NCBI Taxonomy" id="294747"/>
    <lineage>
        <taxon>Eukaryota</taxon>
        <taxon>Fungi</taxon>
        <taxon>Dikarya</taxon>
        <taxon>Ascomycota</taxon>
        <taxon>Saccharomycotina</taxon>
        <taxon>Pichiomycetes</taxon>
        <taxon>Debaryomycetaceae</taxon>
        <taxon>Candida/Lodderomyces clade</taxon>
        <taxon>Candida</taxon>
    </lineage>
</organism>
<evidence type="ECO:0000256" key="8">
    <source>
        <dbReference type="ARBA" id="ARBA00023136"/>
    </source>
</evidence>
<dbReference type="GeneID" id="8298760"/>
<keyword evidence="6" id="KW-0256">Endoplasmic reticulum</keyword>
<dbReference type="InterPro" id="IPR021149">
    <property type="entry name" value="OligosaccharylTrfase_OST3/OST6"/>
</dbReference>